<keyword evidence="2" id="KW-1185">Reference proteome</keyword>
<protein>
    <submittedName>
        <fullName evidence="1">Uncharacterized protein</fullName>
    </submittedName>
</protein>
<name>A0A9N9QXV4_9NEOP</name>
<evidence type="ECO:0000313" key="2">
    <source>
        <dbReference type="Proteomes" id="UP001153714"/>
    </source>
</evidence>
<dbReference type="EMBL" id="OU893345">
    <property type="protein sequence ID" value="CAG9785556.1"/>
    <property type="molecule type" value="Genomic_DNA"/>
</dbReference>
<reference evidence="1" key="1">
    <citation type="submission" date="2021-12" db="EMBL/GenBank/DDBJ databases">
        <authorList>
            <person name="King R."/>
        </authorList>
    </citation>
    <scope>NUCLEOTIDE SEQUENCE</scope>
</reference>
<dbReference type="OrthoDB" id="2668416at2759"/>
<evidence type="ECO:0000313" key="1">
    <source>
        <dbReference type="EMBL" id="CAG9785556.1"/>
    </source>
</evidence>
<reference evidence="1" key="2">
    <citation type="submission" date="2022-10" db="EMBL/GenBank/DDBJ databases">
        <authorList>
            <consortium name="ENA_rothamsted_submissions"/>
            <consortium name="culmorum"/>
            <person name="King R."/>
        </authorList>
    </citation>
    <scope>NUCLEOTIDE SEQUENCE</scope>
</reference>
<sequence length="118" mass="14133">MYVRPQIITHLELVSTCRPAKPYFNRISAPLFTLRLIIGCRPPRPSSSILSTLLYERRLCTMDADEVLVVVYYLRRKQKKRAKERKYWVLPILRERFGLGTFQNLITELRRDEIKFFN</sequence>
<dbReference type="Proteomes" id="UP001153714">
    <property type="component" value="Chromosome 14"/>
</dbReference>
<organism evidence="1 2">
    <name type="scientific">Diatraea saccharalis</name>
    <name type="common">sugarcane borer</name>
    <dbReference type="NCBI Taxonomy" id="40085"/>
    <lineage>
        <taxon>Eukaryota</taxon>
        <taxon>Metazoa</taxon>
        <taxon>Ecdysozoa</taxon>
        <taxon>Arthropoda</taxon>
        <taxon>Hexapoda</taxon>
        <taxon>Insecta</taxon>
        <taxon>Pterygota</taxon>
        <taxon>Neoptera</taxon>
        <taxon>Endopterygota</taxon>
        <taxon>Lepidoptera</taxon>
        <taxon>Glossata</taxon>
        <taxon>Ditrysia</taxon>
        <taxon>Pyraloidea</taxon>
        <taxon>Crambidae</taxon>
        <taxon>Crambinae</taxon>
        <taxon>Diatraea</taxon>
    </lineage>
</organism>
<dbReference type="AlphaFoldDB" id="A0A9N9QXV4"/>
<proteinExistence type="predicted"/>
<gene>
    <name evidence="1" type="ORF">DIATSA_LOCUS3579</name>
</gene>
<accession>A0A9N9QXV4</accession>